<sequence length="388" mass="42809">MNAKSGFDQARMTLDGNSLQVDVEFCINLRSRFELCSRCVDVCPSDAIQVSIDAVEVDRESCQNCGACNALCPTAALTLSGFDPQRFAESVSGLEEVHLHCRESRDGGGGVIIPCHHLLDAELIVGAGAERVKSWALHGLDQCERCLRGDAREHCAALGEQLQNWLGPAMASRWQLQPQEKADGERLREDQQRLSRRGFLGFASARGIEEAIRWVVPESSTPASLDTLPFYQQNTHPQAPRPYRELLNRERGHLSWKEGAETPWRQRHISESCTLCGSCGSRCPTGALLHLERNGMVALGYQSDLCTDCGLCEQVCPVDAIRVSEKNTPAAVVSDQRQLLIRRKQTTCSNCGHPYLPALDRAVSETELCPSCANEKALDDDWMAMLGE</sequence>
<evidence type="ECO:0000256" key="3">
    <source>
        <dbReference type="ARBA" id="ARBA00023004"/>
    </source>
</evidence>
<dbReference type="PANTHER" id="PTHR24960">
    <property type="entry name" value="PHOTOSYSTEM I IRON-SULFUR CENTER-RELATED"/>
    <property type="match status" value="1"/>
</dbReference>
<keyword evidence="1" id="KW-0004">4Fe-4S</keyword>
<evidence type="ECO:0000256" key="4">
    <source>
        <dbReference type="ARBA" id="ARBA00023014"/>
    </source>
</evidence>
<dbReference type="Pfam" id="PF12838">
    <property type="entry name" value="Fer4_7"/>
    <property type="match status" value="2"/>
</dbReference>
<feature type="domain" description="4Fe-4S ferredoxin-type" evidence="5">
    <location>
        <begin position="264"/>
        <end position="294"/>
    </location>
</feature>
<comment type="caution">
    <text evidence="6">The sequence shown here is derived from an EMBL/GenBank/DDBJ whole genome shotgun (WGS) entry which is preliminary data.</text>
</comment>
<evidence type="ECO:0000256" key="2">
    <source>
        <dbReference type="ARBA" id="ARBA00022723"/>
    </source>
</evidence>
<organism evidence="6 7">
    <name type="scientific">Aestuariirhabdus litorea</name>
    <dbReference type="NCBI Taxonomy" id="2528527"/>
    <lineage>
        <taxon>Bacteria</taxon>
        <taxon>Pseudomonadati</taxon>
        <taxon>Pseudomonadota</taxon>
        <taxon>Gammaproteobacteria</taxon>
        <taxon>Oceanospirillales</taxon>
        <taxon>Aestuariirhabdaceae</taxon>
        <taxon>Aestuariirhabdus</taxon>
    </lineage>
</organism>
<dbReference type="InterPro" id="IPR050157">
    <property type="entry name" value="PSI_iron-sulfur_center"/>
</dbReference>
<evidence type="ECO:0000313" key="7">
    <source>
        <dbReference type="Proteomes" id="UP000280792"/>
    </source>
</evidence>
<proteinExistence type="predicted"/>
<keyword evidence="3" id="KW-0408">Iron</keyword>
<keyword evidence="2" id="KW-0479">Metal-binding</keyword>
<dbReference type="InterPro" id="IPR017900">
    <property type="entry name" value="4Fe4S_Fe_S_CS"/>
</dbReference>
<reference evidence="6 7" key="1">
    <citation type="submission" date="2018-08" db="EMBL/GenBank/DDBJ databases">
        <authorList>
            <person name="Khan S.A."/>
        </authorList>
    </citation>
    <scope>NUCLEOTIDE SEQUENCE [LARGE SCALE GENOMIC DNA]</scope>
    <source>
        <strain evidence="6 7">GTF-13</strain>
    </source>
</reference>
<name>A0A3P3VMC5_9GAMM</name>
<dbReference type="PANTHER" id="PTHR24960:SF79">
    <property type="entry name" value="PHOTOSYSTEM I IRON-SULFUR CENTER"/>
    <property type="match status" value="1"/>
</dbReference>
<dbReference type="Proteomes" id="UP000280792">
    <property type="component" value="Unassembled WGS sequence"/>
</dbReference>
<dbReference type="AlphaFoldDB" id="A0A3P3VMC5"/>
<dbReference type="GO" id="GO:0046872">
    <property type="term" value="F:metal ion binding"/>
    <property type="evidence" value="ECO:0007669"/>
    <property type="project" value="UniProtKB-KW"/>
</dbReference>
<reference evidence="6 7" key="2">
    <citation type="submission" date="2018-12" db="EMBL/GenBank/DDBJ databases">
        <title>Simiduia agarivorans gen. nov., sp. nov., a marine, agarolytic bacterium isolated from shallow coastal water from Keelung, Taiwan.</title>
        <authorList>
            <person name="Shieh W.Y."/>
        </authorList>
    </citation>
    <scope>NUCLEOTIDE SEQUENCE [LARGE SCALE GENOMIC DNA]</scope>
    <source>
        <strain evidence="6 7">GTF-13</strain>
    </source>
</reference>
<feature type="domain" description="4Fe-4S ferredoxin-type" evidence="5">
    <location>
        <begin position="297"/>
        <end position="326"/>
    </location>
</feature>
<feature type="domain" description="4Fe-4S ferredoxin-type" evidence="5">
    <location>
        <begin position="53"/>
        <end position="82"/>
    </location>
</feature>
<dbReference type="EMBL" id="QWEZ01000002">
    <property type="protein sequence ID" value="RRJ82816.1"/>
    <property type="molecule type" value="Genomic_DNA"/>
</dbReference>
<dbReference type="PROSITE" id="PS51379">
    <property type="entry name" value="4FE4S_FER_2"/>
    <property type="match status" value="3"/>
</dbReference>
<accession>A0A3P3VMC5</accession>
<dbReference type="SUPFAM" id="SSF54862">
    <property type="entry name" value="4Fe-4S ferredoxins"/>
    <property type="match status" value="2"/>
</dbReference>
<dbReference type="RefSeq" id="WP_125016904.1">
    <property type="nucleotide sequence ID" value="NZ_QWEZ01000002.1"/>
</dbReference>
<dbReference type="PROSITE" id="PS00198">
    <property type="entry name" value="4FE4S_FER_1"/>
    <property type="match status" value="2"/>
</dbReference>
<evidence type="ECO:0000259" key="5">
    <source>
        <dbReference type="PROSITE" id="PS51379"/>
    </source>
</evidence>
<dbReference type="GO" id="GO:0051539">
    <property type="term" value="F:4 iron, 4 sulfur cluster binding"/>
    <property type="evidence" value="ECO:0007669"/>
    <property type="project" value="UniProtKB-KW"/>
</dbReference>
<keyword evidence="4" id="KW-0411">Iron-sulfur</keyword>
<protein>
    <submittedName>
        <fullName evidence="6">4Fe-4S dicluster domain-containing protein</fullName>
    </submittedName>
</protein>
<dbReference type="InterPro" id="IPR017896">
    <property type="entry name" value="4Fe4S_Fe-S-bd"/>
</dbReference>
<dbReference type="Gene3D" id="3.30.70.20">
    <property type="match status" value="2"/>
</dbReference>
<evidence type="ECO:0000256" key="1">
    <source>
        <dbReference type="ARBA" id="ARBA00022485"/>
    </source>
</evidence>
<gene>
    <name evidence="6" type="ORF">D0544_13275</name>
</gene>
<evidence type="ECO:0000313" key="6">
    <source>
        <dbReference type="EMBL" id="RRJ82816.1"/>
    </source>
</evidence>
<keyword evidence="7" id="KW-1185">Reference proteome</keyword>